<keyword evidence="1" id="KW-1133">Transmembrane helix</keyword>
<comment type="caution">
    <text evidence="2">The sequence shown here is derived from an EMBL/GenBank/DDBJ whole genome shotgun (WGS) entry which is preliminary data.</text>
</comment>
<dbReference type="EMBL" id="MHUW01000007">
    <property type="protein sequence ID" value="OHA84125.1"/>
    <property type="molecule type" value="Genomic_DNA"/>
</dbReference>
<feature type="transmembrane region" description="Helical" evidence="1">
    <location>
        <begin position="6"/>
        <end position="39"/>
    </location>
</feature>
<accession>A0A1G2SGK0</accession>
<name>A0A1G2SGK0_9BACT</name>
<proteinExistence type="predicted"/>
<evidence type="ECO:0000313" key="3">
    <source>
        <dbReference type="Proteomes" id="UP000177987"/>
    </source>
</evidence>
<reference evidence="2 3" key="1">
    <citation type="journal article" date="2016" name="Nat. Commun.">
        <title>Thousands of microbial genomes shed light on interconnected biogeochemical processes in an aquifer system.</title>
        <authorList>
            <person name="Anantharaman K."/>
            <person name="Brown C.T."/>
            <person name="Hug L.A."/>
            <person name="Sharon I."/>
            <person name="Castelle C.J."/>
            <person name="Probst A.J."/>
            <person name="Thomas B.C."/>
            <person name="Singh A."/>
            <person name="Wilkins M.J."/>
            <person name="Karaoz U."/>
            <person name="Brodie E.L."/>
            <person name="Williams K.H."/>
            <person name="Hubbard S.S."/>
            <person name="Banfield J.F."/>
        </authorList>
    </citation>
    <scope>NUCLEOTIDE SEQUENCE [LARGE SCALE GENOMIC DNA]</scope>
</reference>
<dbReference type="STRING" id="1802727.A2937_02940"/>
<evidence type="ECO:0000313" key="2">
    <source>
        <dbReference type="EMBL" id="OHA84125.1"/>
    </source>
</evidence>
<sequence length="176" mass="20315">MKHILAFIAILAIVAFAKGFYVFGGLVVLFIVVILLFLIKRGEKVLNMYFAMPTVWQNIQETLEIGFKFGVIDEFVSVYHILTFYNVMEANDELFEIKVSEQLVGSFELKYGKPLQLIDQPTRNRALCYFIDAAMFRLERLPEILGSVHVRKKVRGKRGKDPEKEASMELRPIYTT</sequence>
<dbReference type="Proteomes" id="UP000177987">
    <property type="component" value="Unassembled WGS sequence"/>
</dbReference>
<organism evidence="2 3">
    <name type="scientific">Candidatus Yonathbacteria bacterium RIFCSPLOWO2_01_FULL_47_33b</name>
    <dbReference type="NCBI Taxonomy" id="1802727"/>
    <lineage>
        <taxon>Bacteria</taxon>
        <taxon>Candidatus Yonathiibacteriota</taxon>
    </lineage>
</organism>
<dbReference type="AlphaFoldDB" id="A0A1G2SGK0"/>
<keyword evidence="1" id="KW-0472">Membrane</keyword>
<protein>
    <submittedName>
        <fullName evidence="2">Uncharacterized protein</fullName>
    </submittedName>
</protein>
<gene>
    <name evidence="2" type="ORF">A2937_02940</name>
</gene>
<keyword evidence="1" id="KW-0812">Transmembrane</keyword>
<evidence type="ECO:0000256" key="1">
    <source>
        <dbReference type="SAM" id="Phobius"/>
    </source>
</evidence>